<dbReference type="RefSeq" id="WP_184405232.1">
    <property type="nucleotide sequence ID" value="NZ_JACHHJ010000005.1"/>
</dbReference>
<sequence>MSNMEWMLSDPYMYHSLLELEGEIVGVQTIRSSVRGHLRSVQPDHIVVEMGGVPFYVRMQQIIWAFPAKSDDKREIE</sequence>
<dbReference type="Proteomes" id="UP000568839">
    <property type="component" value="Unassembled WGS sequence"/>
</dbReference>
<accession>A0A841PQL1</accession>
<comment type="caution">
    <text evidence="1">The sequence shown here is derived from an EMBL/GenBank/DDBJ whole genome shotgun (WGS) entry which is preliminary data.</text>
</comment>
<dbReference type="AlphaFoldDB" id="A0A841PQL1"/>
<dbReference type="Pfam" id="PF10842">
    <property type="entry name" value="DUF2642"/>
    <property type="match status" value="1"/>
</dbReference>
<name>A0A841PQL1_9BACL</name>
<evidence type="ECO:0008006" key="3">
    <source>
        <dbReference type="Google" id="ProtNLM"/>
    </source>
</evidence>
<reference evidence="1 2" key="1">
    <citation type="submission" date="2020-08" db="EMBL/GenBank/DDBJ databases">
        <title>Genomic Encyclopedia of Type Strains, Phase IV (KMG-IV): sequencing the most valuable type-strain genomes for metagenomic binning, comparative biology and taxonomic classification.</title>
        <authorList>
            <person name="Goeker M."/>
        </authorList>
    </citation>
    <scope>NUCLEOTIDE SEQUENCE [LARGE SCALE GENOMIC DNA]</scope>
    <source>
        <strain evidence="1 2">DSM 21769</strain>
    </source>
</reference>
<evidence type="ECO:0000313" key="2">
    <source>
        <dbReference type="Proteomes" id="UP000568839"/>
    </source>
</evidence>
<keyword evidence="2" id="KW-1185">Reference proteome</keyword>
<dbReference type="InterPro" id="IPR020139">
    <property type="entry name" value="DUF2642"/>
</dbReference>
<evidence type="ECO:0000313" key="1">
    <source>
        <dbReference type="EMBL" id="MBB6451157.1"/>
    </source>
</evidence>
<gene>
    <name evidence="1" type="ORF">HNR44_003151</name>
</gene>
<protein>
    <recommendedName>
        <fullName evidence="3">DUF2642 domain-containing protein</fullName>
    </recommendedName>
</protein>
<dbReference type="EMBL" id="JACHHJ010000005">
    <property type="protein sequence ID" value="MBB6451157.1"/>
    <property type="molecule type" value="Genomic_DNA"/>
</dbReference>
<organism evidence="1 2">
    <name type="scientific">Geomicrobium halophilum</name>
    <dbReference type="NCBI Taxonomy" id="549000"/>
    <lineage>
        <taxon>Bacteria</taxon>
        <taxon>Bacillati</taxon>
        <taxon>Bacillota</taxon>
        <taxon>Bacilli</taxon>
        <taxon>Bacillales</taxon>
        <taxon>Geomicrobium</taxon>
    </lineage>
</organism>
<proteinExistence type="predicted"/>